<dbReference type="Proteomes" id="UP000050969">
    <property type="component" value="Unassembled WGS sequence"/>
</dbReference>
<dbReference type="InterPro" id="IPR036291">
    <property type="entry name" value="NAD(P)-bd_dom_sf"/>
</dbReference>
<dbReference type="Pfam" id="PF08240">
    <property type="entry name" value="ADH_N"/>
    <property type="match status" value="1"/>
</dbReference>
<dbReference type="SMART" id="SM00829">
    <property type="entry name" value="PKS_ER"/>
    <property type="match status" value="1"/>
</dbReference>
<dbReference type="AlphaFoldDB" id="A0A0R2MWM0"/>
<keyword evidence="3" id="KW-1185">Reference proteome</keyword>
<accession>A0A0R2MWM0</accession>
<dbReference type="CDD" id="cd05280">
    <property type="entry name" value="MDR_yhdh_yhfp"/>
    <property type="match status" value="1"/>
</dbReference>
<organism evidence="2 3">
    <name type="scientific">Lacticaseibacillus saniviri JCM 17471 = DSM 24301</name>
    <dbReference type="NCBI Taxonomy" id="1293598"/>
    <lineage>
        <taxon>Bacteria</taxon>
        <taxon>Bacillati</taxon>
        <taxon>Bacillota</taxon>
        <taxon>Bacilli</taxon>
        <taxon>Lactobacillales</taxon>
        <taxon>Lactobacillaceae</taxon>
        <taxon>Lacticaseibacillus</taxon>
    </lineage>
</organism>
<comment type="caution">
    <text evidence="2">The sequence shown here is derived from an EMBL/GenBank/DDBJ whole genome shotgun (WGS) entry which is preliminary data.</text>
</comment>
<dbReference type="InterPro" id="IPR013154">
    <property type="entry name" value="ADH-like_N"/>
</dbReference>
<proteinExistence type="predicted"/>
<feature type="domain" description="Enoyl reductase (ER)" evidence="1">
    <location>
        <begin position="20"/>
        <end position="331"/>
    </location>
</feature>
<dbReference type="PANTHER" id="PTHR43677">
    <property type="entry name" value="SHORT-CHAIN DEHYDROGENASE/REDUCTASE"/>
    <property type="match status" value="1"/>
</dbReference>
<reference evidence="2 3" key="1">
    <citation type="journal article" date="2015" name="Genome Announc.">
        <title>Expanding the biotechnology potential of lactobacilli through comparative genomics of 213 strains and associated genera.</title>
        <authorList>
            <person name="Sun Z."/>
            <person name="Harris H.M."/>
            <person name="McCann A."/>
            <person name="Guo C."/>
            <person name="Argimon S."/>
            <person name="Zhang W."/>
            <person name="Yang X."/>
            <person name="Jeffery I.B."/>
            <person name="Cooney J.C."/>
            <person name="Kagawa T.F."/>
            <person name="Liu W."/>
            <person name="Song Y."/>
            <person name="Salvetti E."/>
            <person name="Wrobel A."/>
            <person name="Rasinkangas P."/>
            <person name="Parkhill J."/>
            <person name="Rea M.C."/>
            <person name="O'Sullivan O."/>
            <person name="Ritari J."/>
            <person name="Douillard F.P."/>
            <person name="Paul Ross R."/>
            <person name="Yang R."/>
            <person name="Briner A.E."/>
            <person name="Felis G.E."/>
            <person name="de Vos W.M."/>
            <person name="Barrangou R."/>
            <person name="Klaenhammer T.R."/>
            <person name="Caufield P.W."/>
            <person name="Cui Y."/>
            <person name="Zhang H."/>
            <person name="O'Toole P.W."/>
        </authorList>
    </citation>
    <scope>NUCLEOTIDE SEQUENCE [LARGE SCALE GENOMIC DNA]</scope>
    <source>
        <strain evidence="2 3">DSM 24301</strain>
    </source>
</reference>
<name>A0A0R2MWM0_9LACO</name>
<dbReference type="InterPro" id="IPR011032">
    <property type="entry name" value="GroES-like_sf"/>
</dbReference>
<dbReference type="PATRIC" id="fig|1293598.4.peg.1783"/>
<dbReference type="SUPFAM" id="SSF51735">
    <property type="entry name" value="NAD(P)-binding Rossmann-fold domains"/>
    <property type="match status" value="1"/>
</dbReference>
<dbReference type="Gene3D" id="3.40.50.720">
    <property type="entry name" value="NAD(P)-binding Rossmann-like Domain"/>
    <property type="match status" value="1"/>
</dbReference>
<gene>
    <name evidence="2" type="ORF">IV56_GL001710</name>
</gene>
<evidence type="ECO:0000313" key="3">
    <source>
        <dbReference type="Proteomes" id="UP000050969"/>
    </source>
</evidence>
<dbReference type="SUPFAM" id="SSF50129">
    <property type="entry name" value="GroES-like"/>
    <property type="match status" value="1"/>
</dbReference>
<evidence type="ECO:0000313" key="2">
    <source>
        <dbReference type="EMBL" id="KRO16221.1"/>
    </source>
</evidence>
<sequence length="335" mass="35853">MRTSLGGIMMTTYRSYQVEQQEETVHFKQQKVTTAALAPDTVRIQVAYSSINYKDVLATQANGGVIRQYPMTPGIDLSGTIVATQDARFQVGQAVLATGYGLGVSHPGGFAEIATVPGDWVIPLPSGMSPREAMQYGTAGFTAGLSVQALTEVDRKALILVSGATGGVGSVALLLLRQMGFTNRLALIRHAEQQAWVEAHGATAIVMADELMTSTKPLQKQRFGAAVDTVGGAVASAIVPQLAMNGVMTMCGNSAGIAFDTNVLPFILRGISVFGIDSVQVDHQKREAVWTHLATDWRVSEQIPTREIGFDDLPETIAAWSTKRYLGRTIVRVAD</sequence>
<dbReference type="GO" id="GO:0043957">
    <property type="term" value="F:acryloyl-CoA reductase (NADPH) activity"/>
    <property type="evidence" value="ECO:0007669"/>
    <property type="project" value="TreeGrafter"/>
</dbReference>
<dbReference type="InterPro" id="IPR020843">
    <property type="entry name" value="ER"/>
</dbReference>
<dbReference type="PANTHER" id="PTHR43677:SF1">
    <property type="entry name" value="ACRYLYL-COA REDUCTASE ACUI-RELATED"/>
    <property type="match status" value="1"/>
</dbReference>
<dbReference type="InterPro" id="IPR051397">
    <property type="entry name" value="Zn-ADH-like_protein"/>
</dbReference>
<dbReference type="Gene3D" id="3.90.180.10">
    <property type="entry name" value="Medium-chain alcohol dehydrogenases, catalytic domain"/>
    <property type="match status" value="1"/>
</dbReference>
<evidence type="ECO:0000259" key="1">
    <source>
        <dbReference type="SMART" id="SM00829"/>
    </source>
</evidence>
<dbReference type="EMBL" id="JQCE01000045">
    <property type="protein sequence ID" value="KRO16221.1"/>
    <property type="molecule type" value="Genomic_DNA"/>
</dbReference>
<dbReference type="NCBIfam" id="TIGR02823">
    <property type="entry name" value="oxido_YhdH"/>
    <property type="match status" value="1"/>
</dbReference>
<protein>
    <submittedName>
        <fullName evidence="2">Alcohol dehydrogenase</fullName>
    </submittedName>
</protein>
<dbReference type="InterPro" id="IPR014188">
    <property type="entry name" value="Acrylyl-CoA_reductase_AcuI"/>
</dbReference>
<dbReference type="STRING" id="1293598.IV56_GL001710"/>